<evidence type="ECO:0000313" key="2">
    <source>
        <dbReference type="Proteomes" id="UP000192501"/>
    </source>
</evidence>
<proteinExistence type="predicted"/>
<gene>
    <name evidence="1" type="ORF">A0H76_683</name>
</gene>
<organism evidence="1 2">
    <name type="scientific">Hepatospora eriocheir</name>
    <dbReference type="NCBI Taxonomy" id="1081669"/>
    <lineage>
        <taxon>Eukaryota</taxon>
        <taxon>Fungi</taxon>
        <taxon>Fungi incertae sedis</taxon>
        <taxon>Microsporidia</taxon>
        <taxon>Hepatosporidae</taxon>
        <taxon>Hepatospora</taxon>
    </lineage>
</organism>
<evidence type="ECO:0000313" key="1">
    <source>
        <dbReference type="EMBL" id="ORD99544.1"/>
    </source>
</evidence>
<dbReference type="AlphaFoldDB" id="A0A1X0QIP4"/>
<dbReference type="EMBL" id="LTAI01000169">
    <property type="protein sequence ID" value="ORD99544.1"/>
    <property type="molecule type" value="Genomic_DNA"/>
</dbReference>
<sequence>MIIIKYINNILCIDKEDILNLFDITDKTYTIDLRLVDNFKSHPKYKVNLPYDVEYETEHDFKIKFKYKDSLSSNNIKLNNLSFMDIEFGYVYLYVFREKIKGSELIFKGVIHLKELIERNGIKEVSLFDEKVKNIEVIPFKVNTFNSLKI</sequence>
<dbReference type="Proteomes" id="UP000192501">
    <property type="component" value="Unassembled WGS sequence"/>
</dbReference>
<accession>A0A1X0QIP4</accession>
<name>A0A1X0QIP4_9MICR</name>
<protein>
    <submittedName>
        <fullName evidence="1">Uncharacterized protein</fullName>
    </submittedName>
</protein>
<dbReference type="VEuPathDB" id="MicrosporidiaDB:A0H76_683"/>
<reference evidence="1 2" key="1">
    <citation type="journal article" date="2017" name="Environ. Microbiol.">
        <title>Decay of the glycolytic pathway and adaptation to intranuclear parasitism within Enterocytozoonidae microsporidia.</title>
        <authorList>
            <person name="Wiredu Boakye D."/>
            <person name="Jaroenlak P."/>
            <person name="Prachumwat A."/>
            <person name="Williams T.A."/>
            <person name="Bateman K.S."/>
            <person name="Itsathitphaisarn O."/>
            <person name="Sritunyalucksana K."/>
            <person name="Paszkiewicz K.H."/>
            <person name="Moore K.A."/>
            <person name="Stentiford G.D."/>
            <person name="Williams B.A."/>
        </authorList>
    </citation>
    <scope>NUCLEOTIDE SEQUENCE [LARGE SCALE GENOMIC DNA]</scope>
    <source>
        <strain evidence="2">canceri</strain>
    </source>
</reference>
<dbReference type="VEuPathDB" id="MicrosporidiaDB:HERIO_175"/>
<comment type="caution">
    <text evidence="1">The sequence shown here is derived from an EMBL/GenBank/DDBJ whole genome shotgun (WGS) entry which is preliminary data.</text>
</comment>